<dbReference type="SUPFAM" id="SSF56235">
    <property type="entry name" value="N-terminal nucleophile aminohydrolases (Ntn hydrolases)"/>
    <property type="match status" value="1"/>
</dbReference>
<dbReference type="InterPro" id="IPR029055">
    <property type="entry name" value="Ntn_hydrolases_N"/>
</dbReference>
<organism evidence="6 7">
    <name type="scientific">Halobacillus mangrovi</name>
    <dbReference type="NCBI Taxonomy" id="402384"/>
    <lineage>
        <taxon>Bacteria</taxon>
        <taxon>Bacillati</taxon>
        <taxon>Bacillota</taxon>
        <taxon>Bacilli</taxon>
        <taxon>Bacillales</taxon>
        <taxon>Bacillaceae</taxon>
        <taxon>Halobacillus</taxon>
    </lineage>
</organism>
<dbReference type="GO" id="GO:0016787">
    <property type="term" value="F:hydrolase activity"/>
    <property type="evidence" value="ECO:0007669"/>
    <property type="project" value="UniProtKB-KW"/>
</dbReference>
<dbReference type="GO" id="GO:0016740">
    <property type="term" value="F:transferase activity"/>
    <property type="evidence" value="ECO:0007669"/>
    <property type="project" value="UniProtKB-KW"/>
</dbReference>
<dbReference type="Gene3D" id="1.10.246.130">
    <property type="match status" value="1"/>
</dbReference>
<name>A0A1W5ZZF2_9BACI</name>
<dbReference type="OrthoDB" id="9781342at2"/>
<dbReference type="STRING" id="402384.HM131_17950"/>
<dbReference type="InterPro" id="IPR051792">
    <property type="entry name" value="GGT_bact"/>
</dbReference>
<evidence type="ECO:0008006" key="8">
    <source>
        <dbReference type="Google" id="ProtNLM"/>
    </source>
</evidence>
<dbReference type="Pfam" id="PF01019">
    <property type="entry name" value="G_glu_transpept"/>
    <property type="match status" value="1"/>
</dbReference>
<dbReference type="RefSeq" id="WP_085031066.1">
    <property type="nucleotide sequence ID" value="NZ_CP020772.1"/>
</dbReference>
<comment type="similarity">
    <text evidence="1">Belongs to the gamma-glutamyltransferase family.</text>
</comment>
<keyword evidence="5" id="KW-0812">Transmembrane</keyword>
<evidence type="ECO:0000256" key="2">
    <source>
        <dbReference type="ARBA" id="ARBA00022679"/>
    </source>
</evidence>
<dbReference type="InterPro" id="IPR043138">
    <property type="entry name" value="GGT_lsub"/>
</dbReference>
<evidence type="ECO:0000256" key="4">
    <source>
        <dbReference type="ARBA" id="ARBA00023145"/>
    </source>
</evidence>
<dbReference type="AlphaFoldDB" id="A0A1W5ZZF2"/>
<dbReference type="PANTHER" id="PTHR43199">
    <property type="entry name" value="GLUTATHIONE HYDROLASE"/>
    <property type="match status" value="1"/>
</dbReference>
<keyword evidence="7" id="KW-1185">Reference proteome</keyword>
<protein>
    <recommendedName>
        <fullName evidence="8">Gamma-glutamyltransferase</fullName>
    </recommendedName>
</protein>
<reference evidence="6 7" key="1">
    <citation type="submission" date="2017-04" db="EMBL/GenBank/DDBJ databases">
        <title>The whole genome sequencing and assembly of Halobacillus mangrovi strain.</title>
        <authorList>
            <person name="Lee S.-J."/>
            <person name="Park M.-K."/>
            <person name="Kim J.-Y."/>
            <person name="Lee Y.-J."/>
            <person name="Yi H."/>
            <person name="Bahn Y.-S."/>
            <person name="Kim J.F."/>
            <person name="Lee D.-W."/>
        </authorList>
    </citation>
    <scope>NUCLEOTIDE SEQUENCE [LARGE SCALE GENOMIC DNA]</scope>
    <source>
        <strain evidence="6 7">KTB 131</strain>
    </source>
</reference>
<sequence length="615" mass="68215">MNYLRITYIIAGIVFVGLVGWNFYFEDEFDQFREPYTVEDRQETVEVNASDGEDAFVYGVSAVHPLAVEAGMKVLNEGGNAAEAAIAVSFALNVVEPYGSGIGGGGQMIVHEPGEQAMTYDYREAAPMSGAKPQRDIAVPGFVKGMEAIYEDYGNNVEWSTLLEDAVTHSEEGIKVGRIFHEQLQNSRRFIQTGNKNPEIYNMFYPEGRALQINDTLVQKELANTLKTLQEKGPEAFYEGALAQELANKVGFGPNDLANYEVAKRPAPEGNFKGQKVYAGSSPTSGIIVIQALQMIEQLEGNLEKVLREEFENQNGQLPPFLAEALPTSMEQVVNEPQYKDLYIHLVNKVVNRVYEDRVHTLGDPRFVDVQEEKLTSTSYAKQLFEEEFSVGGQALTSSSELFVSPGEKQDTRNTTHFVVVDKDGMMVSATNSLGKFFGSGMYANGFFLNHQLINFDTVEGSMNEYEPGKRPRSFVSPLIFAEEGRAVLGIGSPGGKRIPAMLIQTLMQYEYGINQDTGDPLTLQQAIARSRFYTEDNVVHLERMVDQAAVNRLRSEMDYSVITHDSPVFYGGIQGLGIRTNGDVIQMYGGGDPRRLGTWQIGNQNGMNEVNESK</sequence>
<gene>
    <name evidence="6" type="ORF">HM131_17950</name>
</gene>
<keyword evidence="4" id="KW-0865">Zymogen</keyword>
<dbReference type="PRINTS" id="PR01210">
    <property type="entry name" value="GGTRANSPTASE"/>
</dbReference>
<dbReference type="Proteomes" id="UP000192527">
    <property type="component" value="Chromosome"/>
</dbReference>
<evidence type="ECO:0000256" key="5">
    <source>
        <dbReference type="SAM" id="Phobius"/>
    </source>
</evidence>
<feature type="transmembrane region" description="Helical" evidence="5">
    <location>
        <begin position="6"/>
        <end position="25"/>
    </location>
</feature>
<evidence type="ECO:0000256" key="3">
    <source>
        <dbReference type="ARBA" id="ARBA00022801"/>
    </source>
</evidence>
<dbReference type="Gene3D" id="3.60.20.40">
    <property type="match status" value="1"/>
</dbReference>
<keyword evidence="3" id="KW-0378">Hydrolase</keyword>
<proteinExistence type="inferred from homology"/>
<dbReference type="InterPro" id="IPR043137">
    <property type="entry name" value="GGT_ssub_C"/>
</dbReference>
<evidence type="ECO:0000313" key="7">
    <source>
        <dbReference type="Proteomes" id="UP000192527"/>
    </source>
</evidence>
<keyword evidence="5" id="KW-0472">Membrane</keyword>
<evidence type="ECO:0000256" key="1">
    <source>
        <dbReference type="ARBA" id="ARBA00009381"/>
    </source>
</evidence>
<keyword evidence="5" id="KW-1133">Transmembrane helix</keyword>
<keyword evidence="2" id="KW-0808">Transferase</keyword>
<dbReference type="EMBL" id="CP020772">
    <property type="protein sequence ID" value="ARI78607.1"/>
    <property type="molecule type" value="Genomic_DNA"/>
</dbReference>
<evidence type="ECO:0000313" key="6">
    <source>
        <dbReference type="EMBL" id="ARI78607.1"/>
    </source>
</evidence>
<dbReference type="KEGG" id="hmn:HM131_17950"/>
<accession>A0A1W5ZZF2</accession>
<dbReference type="PANTHER" id="PTHR43199:SF1">
    <property type="entry name" value="GLUTATHIONE HYDROLASE PROENZYME"/>
    <property type="match status" value="1"/>
</dbReference>